<organism evidence="1 2">
    <name type="scientific">Pipistrellus kuhlii</name>
    <name type="common">Kuhl's pipistrelle</name>
    <dbReference type="NCBI Taxonomy" id="59472"/>
    <lineage>
        <taxon>Eukaryota</taxon>
        <taxon>Metazoa</taxon>
        <taxon>Chordata</taxon>
        <taxon>Craniata</taxon>
        <taxon>Vertebrata</taxon>
        <taxon>Euteleostomi</taxon>
        <taxon>Mammalia</taxon>
        <taxon>Eutheria</taxon>
        <taxon>Laurasiatheria</taxon>
        <taxon>Chiroptera</taxon>
        <taxon>Yangochiroptera</taxon>
        <taxon>Vespertilionidae</taxon>
        <taxon>Pipistrellus</taxon>
    </lineage>
</organism>
<proteinExistence type="predicted"/>
<protein>
    <submittedName>
        <fullName evidence="1">Uncharacterized protein</fullName>
    </submittedName>
</protein>
<dbReference type="Proteomes" id="UP000558488">
    <property type="component" value="Unassembled WGS sequence"/>
</dbReference>
<keyword evidence="2" id="KW-1185">Reference proteome</keyword>
<sequence>MLIVNVLQALATCQVIHKALYIHGHLVEASQYSRPWAEWLSWLGSHPIHQKGCGFNSRSGHIPRLWVRCLVGASMGGNQSISLSHCCFSLSLPLKINFLKYPPVGIFLKSLVLASWAQWVECQWIE</sequence>
<gene>
    <name evidence="1" type="ORF">mPipKuh1_010192</name>
</gene>
<comment type="caution">
    <text evidence="1">The sequence shown here is derived from an EMBL/GenBank/DDBJ whole genome shotgun (WGS) entry which is preliminary data.</text>
</comment>
<evidence type="ECO:0000313" key="2">
    <source>
        <dbReference type="Proteomes" id="UP000558488"/>
    </source>
</evidence>
<reference evidence="1 2" key="1">
    <citation type="journal article" date="2020" name="Nature">
        <title>Six reference-quality genomes reveal evolution of bat adaptations.</title>
        <authorList>
            <person name="Jebb D."/>
            <person name="Huang Z."/>
            <person name="Pippel M."/>
            <person name="Hughes G.M."/>
            <person name="Lavrichenko K."/>
            <person name="Devanna P."/>
            <person name="Winkler S."/>
            <person name="Jermiin L.S."/>
            <person name="Skirmuntt E.C."/>
            <person name="Katzourakis A."/>
            <person name="Burkitt-Gray L."/>
            <person name="Ray D.A."/>
            <person name="Sullivan K.A.M."/>
            <person name="Roscito J.G."/>
            <person name="Kirilenko B.M."/>
            <person name="Davalos L.M."/>
            <person name="Corthals A.P."/>
            <person name="Power M.L."/>
            <person name="Jones G."/>
            <person name="Ransome R.D."/>
            <person name="Dechmann D.K.N."/>
            <person name="Locatelli A.G."/>
            <person name="Puechmaille S.J."/>
            <person name="Fedrigo O."/>
            <person name="Jarvis E.D."/>
            <person name="Hiller M."/>
            <person name="Vernes S.C."/>
            <person name="Myers E.W."/>
            <person name="Teeling E.C."/>
        </authorList>
    </citation>
    <scope>NUCLEOTIDE SEQUENCE [LARGE SCALE GENOMIC DNA]</scope>
    <source>
        <strain evidence="1">MPipKuh1</strain>
        <tissue evidence="1">Flight muscle</tissue>
    </source>
</reference>
<accession>A0A7J7S3S1</accession>
<dbReference type="AlphaFoldDB" id="A0A7J7S3S1"/>
<name>A0A7J7S3S1_PIPKU</name>
<evidence type="ECO:0000313" key="1">
    <source>
        <dbReference type="EMBL" id="KAF6283102.1"/>
    </source>
</evidence>
<dbReference type="EMBL" id="JACAGB010000053">
    <property type="protein sequence ID" value="KAF6283102.1"/>
    <property type="molecule type" value="Genomic_DNA"/>
</dbReference>